<proteinExistence type="predicted"/>
<gene>
    <name evidence="2" type="ORF">E4P82_04225</name>
</gene>
<evidence type="ECO:0000256" key="1">
    <source>
        <dbReference type="SAM" id="SignalP"/>
    </source>
</evidence>
<keyword evidence="3" id="KW-1185">Reference proteome</keyword>
<name>A0ABX1TKH0_9GAMM</name>
<dbReference type="Proteomes" id="UP000760480">
    <property type="component" value="Unassembled WGS sequence"/>
</dbReference>
<reference evidence="2 3" key="1">
    <citation type="submission" date="2019-03" db="EMBL/GenBank/DDBJ databases">
        <title>Metabolic reconstructions from genomes of highly enriched 'Candidatus Accumulibacter' and 'Candidatus Competibacter' bioreactor populations.</title>
        <authorList>
            <person name="Annavajhala M.K."/>
            <person name="Welles L."/>
            <person name="Abbas B."/>
            <person name="Sorokin D."/>
            <person name="Park H."/>
            <person name="Van Loosdrecht M."/>
            <person name="Chandran K."/>
        </authorList>
    </citation>
    <scope>NUCLEOTIDE SEQUENCE [LARGE SCALE GENOMIC DNA]</scope>
    <source>
        <strain evidence="2 3">SBR_G</strain>
    </source>
</reference>
<sequence>MPLLGTLLLFWTLLATAQAPISEAKVEALVEALRLSAPQAGAGLYSDWQVKPDNIVRWSRRCLNQDVTPDQFAADPALARQVVACVMGNVLREQLAASNNNEIVAVQRAAAWWMSGDPEQYRNGATGDYTLKVLEAYLRFF</sequence>
<protein>
    <submittedName>
        <fullName evidence="2">Uncharacterized protein</fullName>
    </submittedName>
</protein>
<organism evidence="2 3">
    <name type="scientific">Candidatus Competibacter phosphatis</name>
    <dbReference type="NCBI Taxonomy" id="221280"/>
    <lineage>
        <taxon>Bacteria</taxon>
        <taxon>Pseudomonadati</taxon>
        <taxon>Pseudomonadota</taxon>
        <taxon>Gammaproteobacteria</taxon>
        <taxon>Candidatus Competibacteraceae</taxon>
        <taxon>Candidatus Competibacter</taxon>
    </lineage>
</organism>
<dbReference type="EMBL" id="SPMZ01000012">
    <property type="protein sequence ID" value="NMQ18471.1"/>
    <property type="molecule type" value="Genomic_DNA"/>
</dbReference>
<evidence type="ECO:0000313" key="2">
    <source>
        <dbReference type="EMBL" id="NMQ18471.1"/>
    </source>
</evidence>
<comment type="caution">
    <text evidence="2">The sequence shown here is derived from an EMBL/GenBank/DDBJ whole genome shotgun (WGS) entry which is preliminary data.</text>
</comment>
<feature type="chain" id="PRO_5045342765" evidence="1">
    <location>
        <begin position="18"/>
        <end position="141"/>
    </location>
</feature>
<feature type="signal peptide" evidence="1">
    <location>
        <begin position="1"/>
        <end position="17"/>
    </location>
</feature>
<evidence type="ECO:0000313" key="3">
    <source>
        <dbReference type="Proteomes" id="UP000760480"/>
    </source>
</evidence>
<accession>A0ABX1TKH0</accession>
<keyword evidence="1" id="KW-0732">Signal</keyword>